<dbReference type="AlphaFoldDB" id="A0A4P6K5Q4"/>
<dbReference type="KEGG" id="kbs:EPA93_37695"/>
<feature type="domain" description="Glycosyltransferase 2-like" evidence="8">
    <location>
        <begin position="18"/>
        <end position="176"/>
    </location>
</feature>
<dbReference type="GO" id="GO:0009103">
    <property type="term" value="P:lipopolysaccharide biosynthetic process"/>
    <property type="evidence" value="ECO:0007669"/>
    <property type="project" value="UniProtKB-KW"/>
</dbReference>
<evidence type="ECO:0000313" key="10">
    <source>
        <dbReference type="Proteomes" id="UP000290365"/>
    </source>
</evidence>
<dbReference type="InterPro" id="IPR001173">
    <property type="entry name" value="Glyco_trans_2-like"/>
</dbReference>
<keyword evidence="2" id="KW-0328">Glycosyltransferase</keyword>
<name>A0A4P6K5Q4_KTERU</name>
<accession>A0A4P6K5Q4</accession>
<evidence type="ECO:0000313" key="9">
    <source>
        <dbReference type="EMBL" id="QBD83707.1"/>
    </source>
</evidence>
<evidence type="ECO:0000256" key="4">
    <source>
        <dbReference type="ARBA" id="ARBA00022692"/>
    </source>
</evidence>
<dbReference type="CDD" id="cd04179">
    <property type="entry name" value="DPM_DPG-synthase_like"/>
    <property type="match status" value="1"/>
</dbReference>
<protein>
    <submittedName>
        <fullName evidence="9">Glycosyltransferase family 2 protein</fullName>
    </submittedName>
</protein>
<dbReference type="OrthoDB" id="9810303at2"/>
<dbReference type="GO" id="GO:0005886">
    <property type="term" value="C:plasma membrane"/>
    <property type="evidence" value="ECO:0007669"/>
    <property type="project" value="TreeGrafter"/>
</dbReference>
<evidence type="ECO:0000256" key="6">
    <source>
        <dbReference type="ARBA" id="ARBA00022989"/>
    </source>
</evidence>
<dbReference type="Proteomes" id="UP000290365">
    <property type="component" value="Chromosome"/>
</dbReference>
<dbReference type="PANTHER" id="PTHR48090">
    <property type="entry name" value="UNDECAPRENYL-PHOSPHATE 4-DEOXY-4-FORMAMIDO-L-ARABINOSE TRANSFERASE-RELATED"/>
    <property type="match status" value="1"/>
</dbReference>
<organism evidence="9 10">
    <name type="scientific">Ktedonosporobacter rubrisoli</name>
    <dbReference type="NCBI Taxonomy" id="2509675"/>
    <lineage>
        <taxon>Bacteria</taxon>
        <taxon>Bacillati</taxon>
        <taxon>Chloroflexota</taxon>
        <taxon>Ktedonobacteria</taxon>
        <taxon>Ktedonobacterales</taxon>
        <taxon>Ktedonosporobacteraceae</taxon>
        <taxon>Ktedonosporobacter</taxon>
    </lineage>
</organism>
<keyword evidence="10" id="KW-1185">Reference proteome</keyword>
<evidence type="ECO:0000259" key="8">
    <source>
        <dbReference type="Pfam" id="PF00535"/>
    </source>
</evidence>
<dbReference type="InterPro" id="IPR029044">
    <property type="entry name" value="Nucleotide-diphossugar_trans"/>
</dbReference>
<keyword evidence="5" id="KW-0448">Lipopolysaccharide biosynthesis</keyword>
<dbReference type="GO" id="GO:0099621">
    <property type="term" value="F:undecaprenyl-phosphate 4-deoxy-4-formamido-L-arabinose transferase activity"/>
    <property type="evidence" value="ECO:0007669"/>
    <property type="project" value="TreeGrafter"/>
</dbReference>
<evidence type="ECO:0000256" key="5">
    <source>
        <dbReference type="ARBA" id="ARBA00022985"/>
    </source>
</evidence>
<dbReference type="InterPro" id="IPR050256">
    <property type="entry name" value="Glycosyltransferase_2"/>
</dbReference>
<evidence type="ECO:0000256" key="2">
    <source>
        <dbReference type="ARBA" id="ARBA00022676"/>
    </source>
</evidence>
<keyword evidence="4" id="KW-0812">Transmembrane</keyword>
<dbReference type="PANTHER" id="PTHR48090:SF3">
    <property type="entry name" value="UNDECAPRENYL-PHOSPHATE 4-DEOXY-4-FORMAMIDO-L-ARABINOSE TRANSFERASE"/>
    <property type="match status" value="1"/>
</dbReference>
<dbReference type="EMBL" id="CP035758">
    <property type="protein sequence ID" value="QBD83707.1"/>
    <property type="molecule type" value="Genomic_DNA"/>
</dbReference>
<evidence type="ECO:0000256" key="7">
    <source>
        <dbReference type="ARBA" id="ARBA00023136"/>
    </source>
</evidence>
<evidence type="ECO:0000256" key="3">
    <source>
        <dbReference type="ARBA" id="ARBA00022679"/>
    </source>
</evidence>
<keyword evidence="1" id="KW-1003">Cell membrane</keyword>
<keyword evidence="3 9" id="KW-0808">Transferase</keyword>
<keyword evidence="6" id="KW-1133">Transmembrane helix</keyword>
<dbReference type="Gene3D" id="3.90.550.10">
    <property type="entry name" value="Spore Coat Polysaccharide Biosynthesis Protein SpsA, Chain A"/>
    <property type="match status" value="1"/>
</dbReference>
<dbReference type="SUPFAM" id="SSF53448">
    <property type="entry name" value="Nucleotide-diphospho-sugar transferases"/>
    <property type="match status" value="1"/>
</dbReference>
<reference evidence="9 10" key="1">
    <citation type="submission" date="2019-01" db="EMBL/GenBank/DDBJ databases">
        <title>Ktedonosporobacter rubrisoli SCAWS-G2.</title>
        <authorList>
            <person name="Huang Y."/>
            <person name="Yan B."/>
        </authorList>
    </citation>
    <scope>NUCLEOTIDE SEQUENCE [LARGE SCALE GENOMIC DNA]</scope>
    <source>
        <strain evidence="9 10">SCAWS-G2</strain>
    </source>
</reference>
<gene>
    <name evidence="9" type="ORF">EPA93_37695</name>
</gene>
<keyword evidence="7" id="KW-0472">Membrane</keyword>
<evidence type="ECO:0000256" key="1">
    <source>
        <dbReference type="ARBA" id="ARBA00022475"/>
    </source>
</evidence>
<sequence>MQSQAGTTRAAYTKHSLSVIMPAHNEEVAIAQTVLTAIDAVSSWTQDFEIIVINDGSKDHTQEILEEIATWDTHVHVIQHEVNKGYGAALVSGFEAVSKDLVFFMDSDGQFDIYDLERFFPLIEHYDAVLGYRVDRQDTWVRKLNAWGWKMLVRLVFKLRVRDVDCAFKLYRAQFFHDHKLETRGAMINTEVLYKFRRAGYTYTELGVRHLPRRGGRATGAKPAVIARAFRELFLYARKWHREERRQKELLHHK</sequence>
<dbReference type="Pfam" id="PF00535">
    <property type="entry name" value="Glycos_transf_2"/>
    <property type="match status" value="1"/>
</dbReference>
<proteinExistence type="predicted"/>